<sequence>MRQQKKHGRFIRAFRLRFNVAYRIRNTKVSLRDIKDRGERNGLRPLEQGTSSRTTRDVEGHDPRLGSLFIEEDELVGIDSTSEEIMRRLLEGTSTRTVISLVGTGGIGKTTLAKHVYDNGAVEGHFDYRTWVTVSQTCNLKKRLIVMAKHICPDFGEITTMEEVISLLKRIDTYRRRGISIRARAELDSLELKQLSLETVKRCQGLPLVTTAIAGLLSTKEKVVNEKKQRFQEKSNRLSIYNSTENVLEIKHAVRSIYLFDIDVWTDSFMTMDLTKTPVQELPVEINKLRNLHHLIALYWNPMELQKLSQLKCLEISRLTAQFGKALCGSIEKMNNLKNLTVYSITKDEILDLQNISSSPHLLKHLELAGSFIVKARWATTMVDFDSSMTDGALGQAYQLHRVVVTADKASPLYVRKGKRTEENEREGVSVGL</sequence>
<dbReference type="Gene3D" id="1.10.8.430">
    <property type="entry name" value="Helical domain of apoptotic protease-activating factors"/>
    <property type="match status" value="1"/>
</dbReference>
<name>A0A2P5D5R9_PARAD</name>
<evidence type="ECO:0000313" key="3">
    <source>
        <dbReference type="EMBL" id="PON68625.1"/>
    </source>
</evidence>
<dbReference type="PANTHER" id="PTHR19338:SF32">
    <property type="entry name" value="OS06G0287500 PROTEIN"/>
    <property type="match status" value="1"/>
</dbReference>
<dbReference type="InterPro" id="IPR027417">
    <property type="entry name" value="P-loop_NTPase"/>
</dbReference>
<dbReference type="AlphaFoldDB" id="A0A2P5D5R9"/>
<evidence type="ECO:0000259" key="2">
    <source>
        <dbReference type="Pfam" id="PF00931"/>
    </source>
</evidence>
<feature type="domain" description="NB-ARC" evidence="2">
    <location>
        <begin position="80"/>
        <end position="170"/>
    </location>
</feature>
<proteinExistence type="predicted"/>
<dbReference type="EMBL" id="JXTB01000061">
    <property type="protein sequence ID" value="PON68625.1"/>
    <property type="molecule type" value="Genomic_DNA"/>
</dbReference>
<dbReference type="PANTHER" id="PTHR19338">
    <property type="entry name" value="TRANSLOCASE OF INNER MITOCHONDRIAL MEMBRANE 13 HOMOLOG"/>
    <property type="match status" value="1"/>
</dbReference>
<dbReference type="Pfam" id="PF00931">
    <property type="entry name" value="NB-ARC"/>
    <property type="match status" value="1"/>
</dbReference>
<protein>
    <submittedName>
        <fullName evidence="3">NB-ARC domain, LRR domain containing protein</fullName>
    </submittedName>
</protein>
<organism evidence="3 4">
    <name type="scientific">Parasponia andersonii</name>
    <name type="common">Sponia andersonii</name>
    <dbReference type="NCBI Taxonomy" id="3476"/>
    <lineage>
        <taxon>Eukaryota</taxon>
        <taxon>Viridiplantae</taxon>
        <taxon>Streptophyta</taxon>
        <taxon>Embryophyta</taxon>
        <taxon>Tracheophyta</taxon>
        <taxon>Spermatophyta</taxon>
        <taxon>Magnoliopsida</taxon>
        <taxon>eudicotyledons</taxon>
        <taxon>Gunneridae</taxon>
        <taxon>Pentapetalae</taxon>
        <taxon>rosids</taxon>
        <taxon>fabids</taxon>
        <taxon>Rosales</taxon>
        <taxon>Cannabaceae</taxon>
        <taxon>Parasponia</taxon>
    </lineage>
</organism>
<keyword evidence="4" id="KW-1185">Reference proteome</keyword>
<dbReference type="InterPro" id="IPR032675">
    <property type="entry name" value="LRR_dom_sf"/>
</dbReference>
<evidence type="ECO:0000256" key="1">
    <source>
        <dbReference type="SAM" id="MobiDB-lite"/>
    </source>
</evidence>
<dbReference type="OrthoDB" id="1193812at2759"/>
<reference evidence="4" key="1">
    <citation type="submission" date="2016-06" db="EMBL/GenBank/DDBJ databases">
        <title>Parallel loss of symbiosis genes in relatives of nitrogen-fixing non-legume Parasponia.</title>
        <authorList>
            <person name="Van Velzen R."/>
            <person name="Holmer R."/>
            <person name="Bu F."/>
            <person name="Rutten L."/>
            <person name="Van Zeijl A."/>
            <person name="Liu W."/>
            <person name="Santuari L."/>
            <person name="Cao Q."/>
            <person name="Sharma T."/>
            <person name="Shen D."/>
            <person name="Roswanjaya Y."/>
            <person name="Wardhani T."/>
            <person name="Kalhor M.S."/>
            <person name="Jansen J."/>
            <person name="Van den Hoogen J."/>
            <person name="Gungor B."/>
            <person name="Hartog M."/>
            <person name="Hontelez J."/>
            <person name="Verver J."/>
            <person name="Yang W.-C."/>
            <person name="Schijlen E."/>
            <person name="Repin R."/>
            <person name="Schilthuizen M."/>
            <person name="Schranz E."/>
            <person name="Heidstra R."/>
            <person name="Miyata K."/>
            <person name="Fedorova E."/>
            <person name="Kohlen W."/>
            <person name="Bisseling T."/>
            <person name="Smit S."/>
            <person name="Geurts R."/>
        </authorList>
    </citation>
    <scope>NUCLEOTIDE SEQUENCE [LARGE SCALE GENOMIC DNA]</scope>
    <source>
        <strain evidence="4">cv. WU1-14</strain>
    </source>
</reference>
<dbReference type="SUPFAM" id="SSF52047">
    <property type="entry name" value="RNI-like"/>
    <property type="match status" value="1"/>
</dbReference>
<comment type="caution">
    <text evidence="3">The sequence shown here is derived from an EMBL/GenBank/DDBJ whole genome shotgun (WGS) entry which is preliminary data.</text>
</comment>
<dbReference type="Proteomes" id="UP000237105">
    <property type="component" value="Unassembled WGS sequence"/>
</dbReference>
<dbReference type="InterPro" id="IPR002182">
    <property type="entry name" value="NB-ARC"/>
</dbReference>
<dbReference type="GO" id="GO:0043531">
    <property type="term" value="F:ADP binding"/>
    <property type="evidence" value="ECO:0007669"/>
    <property type="project" value="InterPro"/>
</dbReference>
<dbReference type="SUPFAM" id="SSF52540">
    <property type="entry name" value="P-loop containing nucleoside triphosphate hydrolases"/>
    <property type="match status" value="1"/>
</dbReference>
<dbReference type="InterPro" id="IPR042197">
    <property type="entry name" value="Apaf_helical"/>
</dbReference>
<evidence type="ECO:0000313" key="4">
    <source>
        <dbReference type="Proteomes" id="UP000237105"/>
    </source>
</evidence>
<dbReference type="Gene3D" id="3.80.10.10">
    <property type="entry name" value="Ribonuclease Inhibitor"/>
    <property type="match status" value="1"/>
</dbReference>
<accession>A0A2P5D5R9</accession>
<gene>
    <name evidence="3" type="ORF">PanWU01x14_094340</name>
</gene>
<dbReference type="Gene3D" id="3.40.50.300">
    <property type="entry name" value="P-loop containing nucleotide triphosphate hydrolases"/>
    <property type="match status" value="1"/>
</dbReference>
<feature type="region of interest" description="Disordered" evidence="1">
    <location>
        <begin position="40"/>
        <end position="62"/>
    </location>
</feature>